<evidence type="ECO:0000313" key="3">
    <source>
        <dbReference type="Proteomes" id="UP001215151"/>
    </source>
</evidence>
<proteinExistence type="predicted"/>
<evidence type="ECO:0000313" key="2">
    <source>
        <dbReference type="EMBL" id="KAJ8483410.1"/>
    </source>
</evidence>
<keyword evidence="1" id="KW-0472">Membrane</keyword>
<protein>
    <submittedName>
        <fullName evidence="2">Uncharacterized protein</fullName>
    </submittedName>
</protein>
<organism evidence="2 3">
    <name type="scientific">Trametes cubensis</name>
    <dbReference type="NCBI Taxonomy" id="1111947"/>
    <lineage>
        <taxon>Eukaryota</taxon>
        <taxon>Fungi</taxon>
        <taxon>Dikarya</taxon>
        <taxon>Basidiomycota</taxon>
        <taxon>Agaricomycotina</taxon>
        <taxon>Agaricomycetes</taxon>
        <taxon>Polyporales</taxon>
        <taxon>Polyporaceae</taxon>
        <taxon>Trametes</taxon>
    </lineage>
</organism>
<comment type="caution">
    <text evidence="2">The sequence shown here is derived from an EMBL/GenBank/DDBJ whole genome shotgun (WGS) entry which is preliminary data.</text>
</comment>
<gene>
    <name evidence="2" type="ORF">ONZ51_g4715</name>
</gene>
<feature type="transmembrane region" description="Helical" evidence="1">
    <location>
        <begin position="210"/>
        <end position="228"/>
    </location>
</feature>
<accession>A0AAD7TVB4</accession>
<name>A0AAD7TVB4_9APHY</name>
<reference evidence="2" key="1">
    <citation type="submission" date="2022-11" db="EMBL/GenBank/DDBJ databases">
        <title>Genome Sequence of Cubamyces cubensis.</title>
        <authorList>
            <person name="Buettner E."/>
        </authorList>
    </citation>
    <scope>NUCLEOTIDE SEQUENCE</scope>
    <source>
        <strain evidence="2">MPL-01</strain>
    </source>
</reference>
<dbReference type="EMBL" id="JAPEVG010000094">
    <property type="protein sequence ID" value="KAJ8483410.1"/>
    <property type="molecule type" value="Genomic_DNA"/>
</dbReference>
<keyword evidence="1" id="KW-0812">Transmembrane</keyword>
<keyword evidence="1" id="KW-1133">Transmembrane helix</keyword>
<evidence type="ECO:0000256" key="1">
    <source>
        <dbReference type="SAM" id="Phobius"/>
    </source>
</evidence>
<feature type="transmembrane region" description="Helical" evidence="1">
    <location>
        <begin position="240"/>
        <end position="259"/>
    </location>
</feature>
<feature type="transmembrane region" description="Helical" evidence="1">
    <location>
        <begin position="44"/>
        <end position="64"/>
    </location>
</feature>
<feature type="transmembrane region" description="Helical" evidence="1">
    <location>
        <begin position="111"/>
        <end position="130"/>
    </location>
</feature>
<keyword evidence="3" id="KW-1185">Reference proteome</keyword>
<sequence length="340" mass="38038">MSTSADSALNTEAASLRATINYCNTSATGMLSYDEFKHYFKRKVTLAMFLYMANRYILLVFAFYNAPWGPFSSHEKICAAQTGIQFTLEALQYFPWAIFSALRTYALQRKLRWAILVLILSLITVILSSVKEHWLMIHEVPRDGCTLSENIPVLFQRRPFGPALSRGPIIIADIITIVITWKTQYQTYNIGRKVSAPSTIATVFLRDGTIYFVVLSVLNTILLVFDYLQVFTDRGASLNLSYLVIFVEPITSILISDFLTHLHEAADAACDSGTLASASTLEFRIIGPIGASLPGLDDVTGTFRTEDSGSWMDSEERSQSDEVMDFGVEVEEVARREAEV</sequence>
<dbReference type="Proteomes" id="UP001215151">
    <property type="component" value="Unassembled WGS sequence"/>
</dbReference>
<dbReference type="AlphaFoldDB" id="A0AAD7TVB4"/>